<name>A0A932I269_UNCTE</name>
<dbReference type="Proteomes" id="UP000782312">
    <property type="component" value="Unassembled WGS sequence"/>
</dbReference>
<gene>
    <name evidence="2" type="ORF">HYZ11_17145</name>
</gene>
<reference evidence="2" key="1">
    <citation type="submission" date="2020-07" db="EMBL/GenBank/DDBJ databases">
        <title>Huge and variable diversity of episymbiotic CPR bacteria and DPANN archaea in groundwater ecosystems.</title>
        <authorList>
            <person name="He C.Y."/>
            <person name="Keren R."/>
            <person name="Whittaker M."/>
            <person name="Farag I.F."/>
            <person name="Doudna J."/>
            <person name="Cate J.H.D."/>
            <person name="Banfield J.F."/>
        </authorList>
    </citation>
    <scope>NUCLEOTIDE SEQUENCE</scope>
    <source>
        <strain evidence="2">NC_groundwater_763_Ag_S-0.2um_68_21</strain>
    </source>
</reference>
<evidence type="ECO:0000313" key="2">
    <source>
        <dbReference type="EMBL" id="MBI3129338.1"/>
    </source>
</evidence>
<comment type="caution">
    <text evidence="2">The sequence shown here is derived from an EMBL/GenBank/DDBJ whole genome shotgun (WGS) entry which is preliminary data.</text>
</comment>
<feature type="compositionally biased region" description="Basic and acidic residues" evidence="1">
    <location>
        <begin position="33"/>
        <end position="43"/>
    </location>
</feature>
<sequence>MFYFPRDFDPKNHAARRWLRRIGPETYRKKPELKDDLAEELERPMPSPWENEMPRPLWELEQDAEKRDLA</sequence>
<dbReference type="EMBL" id="JACPUR010000040">
    <property type="protein sequence ID" value="MBI3129338.1"/>
    <property type="molecule type" value="Genomic_DNA"/>
</dbReference>
<feature type="region of interest" description="Disordered" evidence="1">
    <location>
        <begin position="33"/>
        <end position="70"/>
    </location>
</feature>
<organism evidence="2 3">
    <name type="scientific">Tectimicrobiota bacterium</name>
    <dbReference type="NCBI Taxonomy" id="2528274"/>
    <lineage>
        <taxon>Bacteria</taxon>
        <taxon>Pseudomonadati</taxon>
        <taxon>Nitrospinota/Tectimicrobiota group</taxon>
        <taxon>Candidatus Tectimicrobiota</taxon>
    </lineage>
</organism>
<accession>A0A932I269</accession>
<protein>
    <submittedName>
        <fullName evidence="2">Uncharacterized protein</fullName>
    </submittedName>
</protein>
<proteinExistence type="predicted"/>
<evidence type="ECO:0000313" key="3">
    <source>
        <dbReference type="Proteomes" id="UP000782312"/>
    </source>
</evidence>
<evidence type="ECO:0000256" key="1">
    <source>
        <dbReference type="SAM" id="MobiDB-lite"/>
    </source>
</evidence>
<dbReference type="AlphaFoldDB" id="A0A932I269"/>